<feature type="region of interest" description="Disordered" evidence="2">
    <location>
        <begin position="1"/>
        <end position="54"/>
    </location>
</feature>
<feature type="non-terminal residue" evidence="3">
    <location>
        <position position="1"/>
    </location>
</feature>
<reference evidence="3" key="1">
    <citation type="journal article" date="2019" name="Sci. Rep.">
        <title>Draft genome of Tanacetum cinerariifolium, the natural source of mosquito coil.</title>
        <authorList>
            <person name="Yamashiro T."/>
            <person name="Shiraishi A."/>
            <person name="Satake H."/>
            <person name="Nakayama K."/>
        </authorList>
    </citation>
    <scope>NUCLEOTIDE SEQUENCE</scope>
</reference>
<dbReference type="AlphaFoldDB" id="A0A699S488"/>
<evidence type="ECO:0000313" key="3">
    <source>
        <dbReference type="EMBL" id="GFC92222.1"/>
    </source>
</evidence>
<organism evidence="3">
    <name type="scientific">Tanacetum cinerariifolium</name>
    <name type="common">Dalmatian daisy</name>
    <name type="synonym">Chrysanthemum cinerariifolium</name>
    <dbReference type="NCBI Taxonomy" id="118510"/>
    <lineage>
        <taxon>Eukaryota</taxon>
        <taxon>Viridiplantae</taxon>
        <taxon>Streptophyta</taxon>
        <taxon>Embryophyta</taxon>
        <taxon>Tracheophyta</taxon>
        <taxon>Spermatophyta</taxon>
        <taxon>Magnoliopsida</taxon>
        <taxon>eudicotyledons</taxon>
        <taxon>Gunneridae</taxon>
        <taxon>Pentapetalae</taxon>
        <taxon>asterids</taxon>
        <taxon>campanulids</taxon>
        <taxon>Asterales</taxon>
        <taxon>Asteraceae</taxon>
        <taxon>Asteroideae</taxon>
        <taxon>Anthemideae</taxon>
        <taxon>Anthemidinae</taxon>
        <taxon>Tanacetum</taxon>
    </lineage>
</organism>
<feature type="coiled-coil region" evidence="1">
    <location>
        <begin position="95"/>
        <end position="122"/>
    </location>
</feature>
<comment type="caution">
    <text evidence="3">The sequence shown here is derived from an EMBL/GenBank/DDBJ whole genome shotgun (WGS) entry which is preliminary data.</text>
</comment>
<sequence length="183" mass="20269">QAKGQAGSNPDETSKGQAGSNPDETSKGQAGPDPGDAEAKVQSISSPVVYAGSDREHMDLDVTNVSPQPSTEQLDEGFTATVYPNVQENLKLARIDELEHILADLIQENKNMDERLDKHGARLYTLEQLDIPQQVSIAVSEVVTDAVDWAMQAPLRNRFRDLPKADMKEIHHQRMWESDSYKS</sequence>
<proteinExistence type="predicted"/>
<keyword evidence="1" id="KW-0175">Coiled coil</keyword>
<evidence type="ECO:0000256" key="1">
    <source>
        <dbReference type="SAM" id="Coils"/>
    </source>
</evidence>
<accession>A0A699S488</accession>
<feature type="compositionally biased region" description="Polar residues" evidence="2">
    <location>
        <begin position="1"/>
        <end position="23"/>
    </location>
</feature>
<feature type="non-terminal residue" evidence="3">
    <location>
        <position position="183"/>
    </location>
</feature>
<dbReference type="EMBL" id="BKCJ011136415">
    <property type="protein sequence ID" value="GFC92222.1"/>
    <property type="molecule type" value="Genomic_DNA"/>
</dbReference>
<gene>
    <name evidence="3" type="ORF">Tci_864192</name>
</gene>
<protein>
    <submittedName>
        <fullName evidence="3">Uncharacterized protein</fullName>
    </submittedName>
</protein>
<name>A0A699S488_TANCI</name>
<evidence type="ECO:0000256" key="2">
    <source>
        <dbReference type="SAM" id="MobiDB-lite"/>
    </source>
</evidence>